<dbReference type="AlphaFoldDB" id="A0A087B4F7"/>
<name>A0A087B4F7_9BIFI</name>
<gene>
    <name evidence="1" type="ORF">BCUN_0406</name>
</gene>
<reference evidence="1 2" key="1">
    <citation type="submission" date="2014-03" db="EMBL/GenBank/DDBJ databases">
        <title>Genomics of Bifidobacteria.</title>
        <authorList>
            <person name="Ventura M."/>
            <person name="Milani C."/>
            <person name="Lugli G.A."/>
        </authorList>
    </citation>
    <scope>NUCLEOTIDE SEQUENCE [LARGE SCALE GENOMIC DNA]</scope>
    <source>
        <strain evidence="1 2">LMG 10738</strain>
    </source>
</reference>
<evidence type="ECO:0000313" key="1">
    <source>
        <dbReference type="EMBL" id="KFI65907.1"/>
    </source>
</evidence>
<comment type="caution">
    <text evidence="1">The sequence shown here is derived from an EMBL/GenBank/DDBJ whole genome shotgun (WGS) entry which is preliminary data.</text>
</comment>
<keyword evidence="2" id="KW-1185">Reference proteome</keyword>
<dbReference type="STRING" id="1688.BCUN_0406"/>
<protein>
    <recommendedName>
        <fullName evidence="3">PhnA protein</fullName>
    </recommendedName>
</protein>
<dbReference type="eggNOG" id="COG2023">
    <property type="taxonomic scope" value="Bacteria"/>
</dbReference>
<dbReference type="EMBL" id="JGYV01000001">
    <property type="protein sequence ID" value="KFI65907.1"/>
    <property type="molecule type" value="Genomic_DNA"/>
</dbReference>
<sequence length="258" mass="28807">MAIDETDWKTTRLLDHIQHVRTNLRLLDDIATKRIHLTNNTGTTRRLDSAPTPINLAAADLLDQIHTMSRLLAKAAGLATTKTIPTDPILQKLTQNQYLTTLANRKDYANILTMLGEAAHQSDRMIDPDPTTRIIGRCPNCRAVLSIPREHKPSPGLWGQCRMCGHDYNYGQVQQTQLARLAAANIVDTDTEIRRLLKTAGIEMSGSFLRVSKHRGQLSDLGKDEQGHNLYALAEVYLLVRPDLEDDDDGFDMSNCNG</sequence>
<evidence type="ECO:0000313" key="2">
    <source>
        <dbReference type="Proteomes" id="UP000029067"/>
    </source>
</evidence>
<organism evidence="1 2">
    <name type="scientific">Bifidobacterium cuniculi</name>
    <dbReference type="NCBI Taxonomy" id="1688"/>
    <lineage>
        <taxon>Bacteria</taxon>
        <taxon>Bacillati</taxon>
        <taxon>Actinomycetota</taxon>
        <taxon>Actinomycetes</taxon>
        <taxon>Bifidobacteriales</taxon>
        <taxon>Bifidobacteriaceae</taxon>
        <taxon>Bifidobacterium</taxon>
    </lineage>
</organism>
<evidence type="ECO:0008006" key="3">
    <source>
        <dbReference type="Google" id="ProtNLM"/>
    </source>
</evidence>
<dbReference type="RefSeq" id="WP_033516291.1">
    <property type="nucleotide sequence ID" value="NZ_JGYV01000001.1"/>
</dbReference>
<dbReference type="Proteomes" id="UP000029067">
    <property type="component" value="Unassembled WGS sequence"/>
</dbReference>
<proteinExistence type="predicted"/>
<accession>A0A087B4F7</accession>